<comment type="caution">
    <text evidence="1">The sequence shown here is derived from an EMBL/GenBank/DDBJ whole genome shotgun (WGS) entry which is preliminary data.</text>
</comment>
<evidence type="ECO:0000313" key="2">
    <source>
        <dbReference type="Proteomes" id="UP000178432"/>
    </source>
</evidence>
<evidence type="ECO:0000313" key="1">
    <source>
        <dbReference type="EMBL" id="OGY48923.1"/>
    </source>
</evidence>
<dbReference type="EMBL" id="MHIF01000007">
    <property type="protein sequence ID" value="OGY48923.1"/>
    <property type="molecule type" value="Genomic_DNA"/>
</dbReference>
<gene>
    <name evidence="1" type="ORF">A2663_01800</name>
</gene>
<reference evidence="1 2" key="1">
    <citation type="journal article" date="2016" name="Nat. Commun.">
        <title>Thousands of microbial genomes shed light on interconnected biogeochemical processes in an aquifer system.</title>
        <authorList>
            <person name="Anantharaman K."/>
            <person name="Brown C.T."/>
            <person name="Hug L.A."/>
            <person name="Sharon I."/>
            <person name="Castelle C.J."/>
            <person name="Probst A.J."/>
            <person name="Thomas B.C."/>
            <person name="Singh A."/>
            <person name="Wilkins M.J."/>
            <person name="Karaoz U."/>
            <person name="Brodie E.L."/>
            <person name="Williams K.H."/>
            <person name="Hubbard S.S."/>
            <person name="Banfield J.F."/>
        </authorList>
    </citation>
    <scope>NUCLEOTIDE SEQUENCE [LARGE SCALE GENOMIC DNA]</scope>
</reference>
<proteinExistence type="predicted"/>
<protein>
    <submittedName>
        <fullName evidence="1">Uncharacterized protein</fullName>
    </submittedName>
</protein>
<dbReference type="Proteomes" id="UP000178432">
    <property type="component" value="Unassembled WGS sequence"/>
</dbReference>
<organism evidence="1 2">
    <name type="scientific">Candidatus Buchananbacteria bacterium RIFCSPHIGHO2_01_FULL_46_12</name>
    <dbReference type="NCBI Taxonomy" id="1797536"/>
    <lineage>
        <taxon>Bacteria</taxon>
        <taxon>Candidatus Buchananiibacteriota</taxon>
    </lineage>
</organism>
<sequence length="376" mass="43648">MALKEGKRNFYNKQQKQKRRKIMEMPKNALLSAADVIAGVEKRIRGGKLSKNMEIMIRILSEKDLLANQLIEELKKTEYDFRGAGNMQIRQRLRVVRDYGILSCQDGRFFIKDTKADPKIQDRVSRAGRPAKEKTGKPRSLRSIIYEILFKKPLPANRLTARVKNHPDYNESQEYVKNLLVATHRALYEGRVFFERENPRRFSCWRVKAGSSPPPAGSRQKFRSKQDDLYRIMRLKFVIKGWSYLDLYEEMNKPDSGYQVKPGSSRDSVVAALYQIFARAGEGYFEKILSDGEPNRWRARWIGPQKVPSCPEEFKDLAMKVMNDLIFPLSLDDLLKAVRQHGYLFGYIVNELPATFLENNIARVIAGTKYARRIWG</sequence>
<name>A0A1G1Y9B1_9BACT</name>
<dbReference type="AlphaFoldDB" id="A0A1G1Y9B1"/>
<accession>A0A1G1Y9B1</accession>